<keyword evidence="1" id="KW-1133">Transmembrane helix</keyword>
<dbReference type="InterPro" id="IPR045584">
    <property type="entry name" value="Pilin-like"/>
</dbReference>
<feature type="transmembrane region" description="Helical" evidence="1">
    <location>
        <begin position="6"/>
        <end position="31"/>
    </location>
</feature>
<dbReference type="RefSeq" id="WP_146425501.1">
    <property type="nucleotide sequence ID" value="NZ_VFIP01000008.1"/>
</dbReference>
<protein>
    <submittedName>
        <fullName evidence="2">Prepilin-type N-terminal cleavage/methylation domain-containing protein</fullName>
    </submittedName>
</protein>
<dbReference type="Pfam" id="PF16732">
    <property type="entry name" value="ComP_DUS"/>
    <property type="match status" value="1"/>
</dbReference>
<reference evidence="2 3" key="1">
    <citation type="submission" date="2019-06" db="EMBL/GenBank/DDBJ databases">
        <title>Pseudomonas bimorpha sp. nov. isolated from bovine raw milk and skim milk concentrate.</title>
        <authorList>
            <person name="Hofmann K."/>
            <person name="Huptas C."/>
            <person name="Doll E."/>
            <person name="Scherer S."/>
            <person name="Wenning M."/>
        </authorList>
    </citation>
    <scope>NUCLEOTIDE SEQUENCE [LARGE SCALE GENOMIC DNA]</scope>
    <source>
        <strain evidence="2 3">DSM 108990</strain>
    </source>
</reference>
<dbReference type="SUPFAM" id="SSF54523">
    <property type="entry name" value="Pili subunits"/>
    <property type="match status" value="1"/>
</dbReference>
<keyword evidence="1" id="KW-0812">Transmembrane</keyword>
<organism evidence="2 3">
    <name type="scientific">Pseudomonas saxonica</name>
    <dbReference type="NCBI Taxonomy" id="2600598"/>
    <lineage>
        <taxon>Bacteria</taxon>
        <taxon>Pseudomonadati</taxon>
        <taxon>Pseudomonadota</taxon>
        <taxon>Gammaproteobacteria</taxon>
        <taxon>Pseudomonadales</taxon>
        <taxon>Pseudomonadaceae</taxon>
        <taxon>Pseudomonas</taxon>
    </lineage>
</organism>
<dbReference type="Pfam" id="PF07963">
    <property type="entry name" value="N_methyl"/>
    <property type="match status" value="1"/>
</dbReference>
<evidence type="ECO:0000256" key="1">
    <source>
        <dbReference type="SAM" id="Phobius"/>
    </source>
</evidence>
<dbReference type="NCBIfam" id="TIGR02532">
    <property type="entry name" value="IV_pilin_GFxxxE"/>
    <property type="match status" value="1"/>
</dbReference>
<proteinExistence type="predicted"/>
<gene>
    <name evidence="2" type="ORF">FJD37_06365</name>
</gene>
<evidence type="ECO:0000313" key="2">
    <source>
        <dbReference type="EMBL" id="TWR97985.1"/>
    </source>
</evidence>
<dbReference type="InterPro" id="IPR012902">
    <property type="entry name" value="N_methyl_site"/>
</dbReference>
<evidence type="ECO:0000313" key="3">
    <source>
        <dbReference type="Proteomes" id="UP000317901"/>
    </source>
</evidence>
<dbReference type="Proteomes" id="UP000317901">
    <property type="component" value="Unassembled WGS sequence"/>
</dbReference>
<dbReference type="Gene3D" id="3.30.700.10">
    <property type="entry name" value="Glycoprotein, Type 4 Pilin"/>
    <property type="match status" value="1"/>
</dbReference>
<dbReference type="AlphaFoldDB" id="A0A5C5Q105"/>
<dbReference type="OrthoDB" id="5296638at2"/>
<accession>A0A5C5Q105</accession>
<sequence>MGKHGAGFSMVELMVVVAIVGLLSAFVYPVYSDSVIRANRSQIVVLLWEQSQSLERFFSKNGVYRGAENLSVGNKHYWVTHALGDHDFLLTATRREGASMVDDACGNFTLAHTGVMAITQAAPDLTEQQCWGH</sequence>
<name>A0A5C5Q105_9PSED</name>
<comment type="caution">
    <text evidence="2">The sequence shown here is derived from an EMBL/GenBank/DDBJ whole genome shotgun (WGS) entry which is preliminary data.</text>
</comment>
<dbReference type="GO" id="GO:0043683">
    <property type="term" value="P:type IV pilus assembly"/>
    <property type="evidence" value="ECO:0007669"/>
    <property type="project" value="InterPro"/>
</dbReference>
<dbReference type="InterPro" id="IPR031982">
    <property type="entry name" value="PilE-like"/>
</dbReference>
<keyword evidence="1" id="KW-0472">Membrane</keyword>
<dbReference type="EMBL" id="VFIP01000008">
    <property type="protein sequence ID" value="TWR97985.1"/>
    <property type="molecule type" value="Genomic_DNA"/>
</dbReference>